<dbReference type="SUPFAM" id="SSF47336">
    <property type="entry name" value="ACP-like"/>
    <property type="match status" value="1"/>
</dbReference>
<sequence length="89" mass="9769">MSNPATAKQQQPSTSSRDWMCLYLSKKLGVSPGEVDTKKTFDSFGLDSAEAVRMVGDLEDFVGRRLSPSLPYKYPTIEALSQHLDAGKS</sequence>
<feature type="domain" description="Carrier" evidence="3">
    <location>
        <begin position="11"/>
        <end position="88"/>
    </location>
</feature>
<evidence type="ECO:0000256" key="1">
    <source>
        <dbReference type="ARBA" id="ARBA00022450"/>
    </source>
</evidence>
<dbReference type="AlphaFoldDB" id="A0A1H8A2M7"/>
<dbReference type="PROSITE" id="PS50075">
    <property type="entry name" value="CARRIER"/>
    <property type="match status" value="1"/>
</dbReference>
<protein>
    <submittedName>
        <fullName evidence="4">Acyl carrier protein</fullName>
    </submittedName>
</protein>
<dbReference type="Gene3D" id="1.10.1200.10">
    <property type="entry name" value="ACP-like"/>
    <property type="match status" value="1"/>
</dbReference>
<keyword evidence="1" id="KW-0596">Phosphopantetheine</keyword>
<evidence type="ECO:0000313" key="5">
    <source>
        <dbReference type="Proteomes" id="UP000182719"/>
    </source>
</evidence>
<name>A0A1H8A2M7_STIAU</name>
<dbReference type="EMBL" id="FOAP01000020">
    <property type="protein sequence ID" value="SEM65172.1"/>
    <property type="molecule type" value="Genomic_DNA"/>
</dbReference>
<reference evidence="5" key="1">
    <citation type="submission" date="2016-10" db="EMBL/GenBank/DDBJ databases">
        <authorList>
            <person name="Varghese N."/>
            <person name="Submissions S."/>
        </authorList>
    </citation>
    <scope>NUCLEOTIDE SEQUENCE [LARGE SCALE GENOMIC DNA]</scope>
    <source>
        <strain evidence="5">DSM 17044</strain>
    </source>
</reference>
<keyword evidence="2" id="KW-0597">Phosphoprotein</keyword>
<organism evidence="4 5">
    <name type="scientific">Stigmatella aurantiaca</name>
    <dbReference type="NCBI Taxonomy" id="41"/>
    <lineage>
        <taxon>Bacteria</taxon>
        <taxon>Pseudomonadati</taxon>
        <taxon>Myxococcota</taxon>
        <taxon>Myxococcia</taxon>
        <taxon>Myxococcales</taxon>
        <taxon>Cystobacterineae</taxon>
        <taxon>Archangiaceae</taxon>
        <taxon>Stigmatella</taxon>
    </lineage>
</organism>
<dbReference type="GO" id="GO:0031177">
    <property type="term" value="F:phosphopantetheine binding"/>
    <property type="evidence" value="ECO:0007669"/>
    <property type="project" value="InterPro"/>
</dbReference>
<dbReference type="SMART" id="SM00823">
    <property type="entry name" value="PKS_PP"/>
    <property type="match status" value="1"/>
</dbReference>
<accession>A0A1H8A2M7</accession>
<proteinExistence type="predicted"/>
<dbReference type="InterPro" id="IPR020806">
    <property type="entry name" value="PKS_PP-bd"/>
</dbReference>
<dbReference type="SMART" id="SM01294">
    <property type="entry name" value="PKS_PP_betabranch"/>
    <property type="match status" value="1"/>
</dbReference>
<keyword evidence="5" id="KW-1185">Reference proteome</keyword>
<gene>
    <name evidence="4" type="ORF">SAMN05444354_12089</name>
</gene>
<evidence type="ECO:0000313" key="4">
    <source>
        <dbReference type="EMBL" id="SEM65172.1"/>
    </source>
</evidence>
<evidence type="ECO:0000259" key="3">
    <source>
        <dbReference type="PROSITE" id="PS50075"/>
    </source>
</evidence>
<dbReference type="Pfam" id="PF00550">
    <property type="entry name" value="PP-binding"/>
    <property type="match status" value="1"/>
</dbReference>
<dbReference type="Proteomes" id="UP000182719">
    <property type="component" value="Unassembled WGS sequence"/>
</dbReference>
<dbReference type="RefSeq" id="WP_218158160.1">
    <property type="nucleotide sequence ID" value="NZ_FOAP01000020.1"/>
</dbReference>
<dbReference type="InterPro" id="IPR036736">
    <property type="entry name" value="ACP-like_sf"/>
</dbReference>
<dbReference type="InterPro" id="IPR009081">
    <property type="entry name" value="PP-bd_ACP"/>
</dbReference>
<evidence type="ECO:0000256" key="2">
    <source>
        <dbReference type="ARBA" id="ARBA00022553"/>
    </source>
</evidence>